<dbReference type="Pfam" id="PF22741">
    <property type="entry name" value="PTP-NADK"/>
    <property type="match status" value="1"/>
</dbReference>
<dbReference type="InterPro" id="IPR055214">
    <property type="entry name" value="PTP-NADK"/>
</dbReference>
<organism evidence="2 3">
    <name type="scientific">Natronospirillum operosum</name>
    <dbReference type="NCBI Taxonomy" id="2759953"/>
    <lineage>
        <taxon>Bacteria</taxon>
        <taxon>Pseudomonadati</taxon>
        <taxon>Pseudomonadota</taxon>
        <taxon>Gammaproteobacteria</taxon>
        <taxon>Oceanospirillales</taxon>
        <taxon>Natronospirillaceae</taxon>
        <taxon>Natronospirillum</taxon>
    </lineage>
</organism>
<dbReference type="SUPFAM" id="SSF52799">
    <property type="entry name" value="(Phosphotyrosine protein) phosphatases II"/>
    <property type="match status" value="1"/>
</dbReference>
<keyword evidence="3" id="KW-1185">Reference proteome</keyword>
<protein>
    <submittedName>
        <fullName evidence="2">Protein tyrosine phosphatase</fullName>
    </submittedName>
</protein>
<dbReference type="CDD" id="cd14529">
    <property type="entry name" value="TpbA-like"/>
    <property type="match status" value="1"/>
</dbReference>
<evidence type="ECO:0000259" key="1">
    <source>
        <dbReference type="Pfam" id="PF22741"/>
    </source>
</evidence>
<gene>
    <name evidence="2" type="ORF">E4656_02295</name>
</gene>
<name>A0A4Z0WHY0_9GAMM</name>
<dbReference type="AlphaFoldDB" id="A0A4Z0WHY0"/>
<dbReference type="OrthoDB" id="9814896at2"/>
<feature type="domain" description="DSP-PTPase phosphatase fused to NAD+ Kinase" evidence="1">
    <location>
        <begin position="117"/>
        <end position="208"/>
    </location>
</feature>
<evidence type="ECO:0000313" key="3">
    <source>
        <dbReference type="Proteomes" id="UP000297475"/>
    </source>
</evidence>
<dbReference type="Gene3D" id="3.90.190.10">
    <property type="entry name" value="Protein tyrosine phosphatase superfamily"/>
    <property type="match status" value="1"/>
</dbReference>
<reference evidence="2 3" key="1">
    <citation type="submission" date="2019-04" db="EMBL/GenBank/DDBJ databases">
        <title>Natronospirillum operosus gen. nov., sp. nov., a haloalkaliphilic satellite isolated from decaying biomass of laboratory culture of cyanobacterium Geitlerinema sp. and proposal of Natronospirillaceae fam. nov. and Saccharospirillaceae fam. nov.</title>
        <authorList>
            <person name="Kevbrin V."/>
            <person name="Boltyanskaya Y."/>
            <person name="Koziaeva V."/>
            <person name="Grouzdev D.S."/>
            <person name="Park M."/>
            <person name="Cho J."/>
        </authorList>
    </citation>
    <scope>NUCLEOTIDE SEQUENCE [LARGE SCALE GENOMIC DNA]</scope>
    <source>
        <strain evidence="2 3">G-116</strain>
    </source>
</reference>
<dbReference type="EMBL" id="SRMF01000001">
    <property type="protein sequence ID" value="TGG95271.1"/>
    <property type="molecule type" value="Genomic_DNA"/>
</dbReference>
<sequence length="296" mass="33886">MMCCSSFMVLPWCQPLAGSGHGNLKLRGTPARQRQKIAWPACARPLPGLEPSDRLCRLASREEAYMGRSAYRRWRDRLPERMHSRAGRFWAWLDMMVVDHGFMRPFFNRPEQVVPGIWRSNQPTPGRLRRLTEQQGIKAVLNLRGESTRGAYALEKHTCDELGLDLIDLHLASRRPPHPQQVEALLQVLDSAPRPLLLHCKSGADRAGLASALVLHLAGGSDDAVRRQLSMRYLHIRQAQTGVLDDFLERYLTWHAETGGDLAEWVQHHYDRAQVKREFKPSGWANVLVDRLLRRE</sequence>
<proteinExistence type="predicted"/>
<accession>A0A4Z0WHY0</accession>
<dbReference type="InterPro" id="IPR029021">
    <property type="entry name" value="Prot-tyrosine_phosphatase-like"/>
</dbReference>
<dbReference type="Proteomes" id="UP000297475">
    <property type="component" value="Unassembled WGS sequence"/>
</dbReference>
<comment type="caution">
    <text evidence="2">The sequence shown here is derived from an EMBL/GenBank/DDBJ whole genome shotgun (WGS) entry which is preliminary data.</text>
</comment>
<evidence type="ECO:0000313" key="2">
    <source>
        <dbReference type="EMBL" id="TGG95271.1"/>
    </source>
</evidence>